<dbReference type="EMBL" id="SZPY01000003">
    <property type="protein sequence ID" value="TKI61830.1"/>
    <property type="molecule type" value="Genomic_DNA"/>
</dbReference>
<sequence length="151" mass="17225">MKILLVCSSGGHLTQLISLAPWWSEHERHWVTFDTEDAVSKLEGERVTFAHSPTTRNVVNLLRNARLALHLLRRESPDVIVSTGAGAAVPFFWLRRFAGPQARTVYLEVIDRVDSPTLTGRLCRPVTDLFCVQWPEQQRFYRGSVLLGKVW</sequence>
<dbReference type="PANTHER" id="PTHR12154:SF4">
    <property type="entry name" value="UDP-N-ACETYLGLUCOSAMINE TRANSFERASE SUBUNIT ALG14 HOMOLOG"/>
    <property type="match status" value="1"/>
</dbReference>
<dbReference type="Proteomes" id="UP000307808">
    <property type="component" value="Unassembled WGS sequence"/>
</dbReference>
<evidence type="ECO:0000313" key="7">
    <source>
        <dbReference type="Proteomes" id="UP000307808"/>
    </source>
</evidence>
<keyword evidence="6" id="KW-0808">Transferase</keyword>
<evidence type="ECO:0000256" key="5">
    <source>
        <dbReference type="ARBA" id="ARBA00023136"/>
    </source>
</evidence>
<comment type="caution">
    <text evidence="6">The sequence shown here is derived from an EMBL/GenBank/DDBJ whole genome shotgun (WGS) entry which is preliminary data.</text>
</comment>
<keyword evidence="4" id="KW-1133">Transmembrane helix</keyword>
<accession>A0A4U2YLN6</accession>
<reference evidence="6 7" key="1">
    <citation type="submission" date="2019-04" db="EMBL/GenBank/DDBJ databases">
        <authorList>
            <person name="Dong K."/>
        </authorList>
    </citation>
    <scope>NUCLEOTIDE SEQUENCE [LARGE SCALE GENOMIC DNA]</scope>
    <source>
        <strain evidence="7">dk3543</strain>
    </source>
</reference>
<proteinExistence type="predicted"/>
<keyword evidence="7" id="KW-1185">Reference proteome</keyword>
<dbReference type="GO" id="GO:0004577">
    <property type="term" value="F:N-acetylglucosaminyldiphosphodolichol N-acetylglucosaminyltransferase activity"/>
    <property type="evidence" value="ECO:0007669"/>
    <property type="project" value="TreeGrafter"/>
</dbReference>
<evidence type="ECO:0000256" key="1">
    <source>
        <dbReference type="ARBA" id="ARBA00004389"/>
    </source>
</evidence>
<dbReference type="AlphaFoldDB" id="A0A4U2YLN6"/>
<organism evidence="6 7">
    <name type="scientific">Nocardioides jishulii</name>
    <dbReference type="NCBI Taxonomy" id="2575440"/>
    <lineage>
        <taxon>Bacteria</taxon>
        <taxon>Bacillati</taxon>
        <taxon>Actinomycetota</taxon>
        <taxon>Actinomycetes</taxon>
        <taxon>Propionibacteriales</taxon>
        <taxon>Nocardioidaceae</taxon>
        <taxon>Nocardioides</taxon>
    </lineage>
</organism>
<evidence type="ECO:0000256" key="4">
    <source>
        <dbReference type="ARBA" id="ARBA00022989"/>
    </source>
</evidence>
<dbReference type="SUPFAM" id="SSF53756">
    <property type="entry name" value="UDP-Glycosyltransferase/glycogen phosphorylase"/>
    <property type="match status" value="1"/>
</dbReference>
<evidence type="ECO:0000313" key="6">
    <source>
        <dbReference type="EMBL" id="TKI61830.1"/>
    </source>
</evidence>
<dbReference type="OrthoDB" id="555447at2"/>
<dbReference type="GO" id="GO:0006488">
    <property type="term" value="P:dolichol-linked oligosaccharide biosynthetic process"/>
    <property type="evidence" value="ECO:0007669"/>
    <property type="project" value="InterPro"/>
</dbReference>
<dbReference type="Gene3D" id="3.40.50.2000">
    <property type="entry name" value="Glycogen Phosphorylase B"/>
    <property type="match status" value="1"/>
</dbReference>
<keyword evidence="5" id="KW-0472">Membrane</keyword>
<dbReference type="Pfam" id="PF08660">
    <property type="entry name" value="Alg14"/>
    <property type="match status" value="1"/>
</dbReference>
<protein>
    <submittedName>
        <fullName evidence="6">UDP-N-acetylglucosamine--LPS N-acetylglucosamine transferase</fullName>
    </submittedName>
</protein>
<gene>
    <name evidence="6" type="ORF">FC770_10615</name>
</gene>
<keyword evidence="3" id="KW-0256">Endoplasmic reticulum</keyword>
<dbReference type="InterPro" id="IPR013969">
    <property type="entry name" value="Oligosacch_biosynth_Alg14"/>
</dbReference>
<dbReference type="PANTHER" id="PTHR12154">
    <property type="entry name" value="GLYCOSYL TRANSFERASE-RELATED"/>
    <property type="match status" value="1"/>
</dbReference>
<name>A0A4U2YLN6_9ACTN</name>
<comment type="subcellular location">
    <subcellularLocation>
        <location evidence="1">Endoplasmic reticulum membrane</location>
        <topology evidence="1">Single-pass membrane protein</topology>
    </subcellularLocation>
</comment>
<keyword evidence="2" id="KW-0812">Transmembrane</keyword>
<evidence type="ECO:0000256" key="3">
    <source>
        <dbReference type="ARBA" id="ARBA00022824"/>
    </source>
</evidence>
<evidence type="ECO:0000256" key="2">
    <source>
        <dbReference type="ARBA" id="ARBA00022692"/>
    </source>
</evidence>